<feature type="region of interest" description="Disordered" evidence="1">
    <location>
        <begin position="244"/>
        <end position="264"/>
    </location>
</feature>
<feature type="region of interest" description="Disordered" evidence="1">
    <location>
        <begin position="113"/>
        <end position="132"/>
    </location>
</feature>
<evidence type="ECO:0000313" key="3">
    <source>
        <dbReference type="Proteomes" id="UP001295684"/>
    </source>
</evidence>
<evidence type="ECO:0000256" key="1">
    <source>
        <dbReference type="SAM" id="MobiDB-lite"/>
    </source>
</evidence>
<accession>A0AAD1Y911</accession>
<protein>
    <submittedName>
        <fullName evidence="2">Uncharacterized protein</fullName>
    </submittedName>
</protein>
<feature type="region of interest" description="Disordered" evidence="1">
    <location>
        <begin position="287"/>
        <end position="306"/>
    </location>
</feature>
<evidence type="ECO:0000313" key="2">
    <source>
        <dbReference type="EMBL" id="CAI2387388.1"/>
    </source>
</evidence>
<reference evidence="2" key="1">
    <citation type="submission" date="2023-07" db="EMBL/GenBank/DDBJ databases">
        <authorList>
            <consortium name="AG Swart"/>
            <person name="Singh M."/>
            <person name="Singh A."/>
            <person name="Seah K."/>
            <person name="Emmerich C."/>
        </authorList>
    </citation>
    <scope>NUCLEOTIDE SEQUENCE</scope>
    <source>
        <strain evidence="2">DP1</strain>
    </source>
</reference>
<organism evidence="2 3">
    <name type="scientific">Euplotes crassus</name>
    <dbReference type="NCBI Taxonomy" id="5936"/>
    <lineage>
        <taxon>Eukaryota</taxon>
        <taxon>Sar</taxon>
        <taxon>Alveolata</taxon>
        <taxon>Ciliophora</taxon>
        <taxon>Intramacronucleata</taxon>
        <taxon>Spirotrichea</taxon>
        <taxon>Hypotrichia</taxon>
        <taxon>Euplotida</taxon>
        <taxon>Euplotidae</taxon>
        <taxon>Moneuplotes</taxon>
    </lineage>
</organism>
<feature type="region of interest" description="Disordered" evidence="1">
    <location>
        <begin position="457"/>
        <end position="479"/>
    </location>
</feature>
<keyword evidence="3" id="KW-1185">Reference proteome</keyword>
<dbReference type="EMBL" id="CAMPGE010029899">
    <property type="protein sequence ID" value="CAI2387388.1"/>
    <property type="molecule type" value="Genomic_DNA"/>
</dbReference>
<dbReference type="Proteomes" id="UP001295684">
    <property type="component" value="Unassembled WGS sequence"/>
</dbReference>
<feature type="compositionally biased region" description="Low complexity" evidence="1">
    <location>
        <begin position="120"/>
        <end position="132"/>
    </location>
</feature>
<dbReference type="AlphaFoldDB" id="A0AAD1Y911"/>
<feature type="compositionally biased region" description="Basic residues" evidence="1">
    <location>
        <begin position="253"/>
        <end position="264"/>
    </location>
</feature>
<proteinExistence type="predicted"/>
<gene>
    <name evidence="2" type="ORF">ECRASSUSDP1_LOCUS29020</name>
</gene>
<comment type="caution">
    <text evidence="2">The sequence shown here is derived from an EMBL/GenBank/DDBJ whole genome shotgun (WGS) entry which is preliminary data.</text>
</comment>
<name>A0AAD1Y911_EUPCR</name>
<sequence length="503" mass="57389">MFICCSSKNIKKPLKIRRGSRVEEEKDEIFTKDNPKNLISTSYSKSVPRKHLTITTGPSSKQGGTEESLFLQSQKTHFQIAKPKFQKIEESKEDAQVKNRSTLPPLCRKPKIKKKRKLSVKLSKSSSSRRISNFKNSESFQTVQHNLNDMMTMNGDVTKKDLPKRRSLKYSNSMNNSDHDFHEFEESKSETHRKSLRKKCKKHINDTTKAVTYKSLLHCIQPQRGNIEATVAKAVENKGEIKIGSKKISERKPKPRTTRKRTHRNGLKVLKSASNIQVSLPSIKSLAKKKSPKYDPENIEAPSMEQEPSFLQKDINTDSANIPPEIDLSEIRDNRDQSEMVDHLRDISFLNVMDSNIAPSGQFLGKKPSKISGDQKKYMDRILNKRREINASIINKNVKNIIDTTKKSKEPKPIHNPQSQQDSILLSPGQIYLDEQKECEGSKEKQVQAIRKVLNPIPPTDLSFQSSSAHHPPKGPIQEVDPFLIRKNRQNPFTDCQRGPKVI</sequence>